<reference evidence="2" key="2">
    <citation type="submission" date="2023-05" db="EMBL/GenBank/DDBJ databases">
        <authorList>
            <person name="Fouks B."/>
        </authorList>
    </citation>
    <scope>NUCLEOTIDE SEQUENCE</scope>
    <source>
        <strain evidence="2">Stay&amp;Tobe</strain>
        <tissue evidence="2">Testes</tissue>
    </source>
</reference>
<feature type="region of interest" description="Disordered" evidence="1">
    <location>
        <begin position="34"/>
        <end position="62"/>
    </location>
</feature>
<protein>
    <submittedName>
        <fullName evidence="2">Uncharacterized protein</fullName>
    </submittedName>
</protein>
<feature type="compositionally biased region" description="Polar residues" evidence="1">
    <location>
        <begin position="46"/>
        <end position="62"/>
    </location>
</feature>
<sequence length="75" mass="8447">TWYISNKSVSAVSEIRKYLELMNMKSDNIENEFNQQNMPIEEDDSSTPVQLATSVGSSSSQHSAEIGIPFEYLET</sequence>
<accession>A0AAD8ACF5</accession>
<reference evidence="2" key="1">
    <citation type="journal article" date="2023" name="IScience">
        <title>Live-bearing cockroach genome reveals convergent evolutionary mechanisms linked to viviparity in insects and beyond.</title>
        <authorList>
            <person name="Fouks B."/>
            <person name="Harrison M.C."/>
            <person name="Mikhailova A.A."/>
            <person name="Marchal E."/>
            <person name="English S."/>
            <person name="Carruthers M."/>
            <person name="Jennings E.C."/>
            <person name="Chiamaka E.L."/>
            <person name="Frigard R.A."/>
            <person name="Pippel M."/>
            <person name="Attardo G.M."/>
            <person name="Benoit J.B."/>
            <person name="Bornberg-Bauer E."/>
            <person name="Tobe S.S."/>
        </authorList>
    </citation>
    <scope>NUCLEOTIDE SEQUENCE</scope>
    <source>
        <strain evidence="2">Stay&amp;Tobe</strain>
    </source>
</reference>
<gene>
    <name evidence="2" type="ORF">L9F63_012479</name>
</gene>
<evidence type="ECO:0000313" key="2">
    <source>
        <dbReference type="EMBL" id="KAJ9596496.1"/>
    </source>
</evidence>
<keyword evidence="3" id="KW-1185">Reference proteome</keyword>
<evidence type="ECO:0000256" key="1">
    <source>
        <dbReference type="SAM" id="MobiDB-lite"/>
    </source>
</evidence>
<feature type="non-terminal residue" evidence="2">
    <location>
        <position position="1"/>
    </location>
</feature>
<dbReference type="EMBL" id="JASPKZ010001984">
    <property type="protein sequence ID" value="KAJ9596496.1"/>
    <property type="molecule type" value="Genomic_DNA"/>
</dbReference>
<evidence type="ECO:0000313" key="3">
    <source>
        <dbReference type="Proteomes" id="UP001233999"/>
    </source>
</evidence>
<dbReference type="AlphaFoldDB" id="A0AAD8ACF5"/>
<dbReference type="Proteomes" id="UP001233999">
    <property type="component" value="Unassembled WGS sequence"/>
</dbReference>
<comment type="caution">
    <text evidence="2">The sequence shown here is derived from an EMBL/GenBank/DDBJ whole genome shotgun (WGS) entry which is preliminary data.</text>
</comment>
<organism evidence="2 3">
    <name type="scientific">Diploptera punctata</name>
    <name type="common">Pacific beetle cockroach</name>
    <dbReference type="NCBI Taxonomy" id="6984"/>
    <lineage>
        <taxon>Eukaryota</taxon>
        <taxon>Metazoa</taxon>
        <taxon>Ecdysozoa</taxon>
        <taxon>Arthropoda</taxon>
        <taxon>Hexapoda</taxon>
        <taxon>Insecta</taxon>
        <taxon>Pterygota</taxon>
        <taxon>Neoptera</taxon>
        <taxon>Polyneoptera</taxon>
        <taxon>Dictyoptera</taxon>
        <taxon>Blattodea</taxon>
        <taxon>Blaberoidea</taxon>
        <taxon>Blaberidae</taxon>
        <taxon>Diplopterinae</taxon>
        <taxon>Diploptera</taxon>
    </lineage>
</organism>
<feature type="non-terminal residue" evidence="2">
    <location>
        <position position="75"/>
    </location>
</feature>
<proteinExistence type="predicted"/>
<name>A0AAD8ACF5_DIPPU</name>